<dbReference type="AlphaFoldDB" id="A0AAJ1V323"/>
<reference evidence="1" key="1">
    <citation type="submission" date="2023-05" db="EMBL/GenBank/DDBJ databases">
        <title>Cataloging the Phylogenetic Diversity of Human Bladder Bacteria.</title>
        <authorList>
            <person name="Du J."/>
        </authorList>
    </citation>
    <scope>NUCLEOTIDE SEQUENCE</scope>
    <source>
        <strain evidence="1">UMB1231</strain>
    </source>
</reference>
<protein>
    <submittedName>
        <fullName evidence="1">Uncharacterized protein</fullName>
    </submittedName>
</protein>
<dbReference type="Proteomes" id="UP001229251">
    <property type="component" value="Unassembled WGS sequence"/>
</dbReference>
<proteinExistence type="predicted"/>
<comment type="caution">
    <text evidence="1">The sequence shown here is derived from an EMBL/GenBank/DDBJ whole genome shotgun (WGS) entry which is preliminary data.</text>
</comment>
<dbReference type="EMBL" id="JASOOE010000004">
    <property type="protein sequence ID" value="MDK7186886.1"/>
    <property type="molecule type" value="Genomic_DNA"/>
</dbReference>
<evidence type="ECO:0000313" key="1">
    <source>
        <dbReference type="EMBL" id="MDK7186886.1"/>
    </source>
</evidence>
<evidence type="ECO:0000313" key="2">
    <source>
        <dbReference type="Proteomes" id="UP001229251"/>
    </source>
</evidence>
<gene>
    <name evidence="1" type="ORF">QP433_02720</name>
</gene>
<accession>A0AAJ1V323</accession>
<dbReference type="RefSeq" id="WP_285065470.1">
    <property type="nucleotide sequence ID" value="NZ_JASOOE010000004.1"/>
</dbReference>
<name>A0AAJ1V323_9LACT</name>
<organism evidence="1 2">
    <name type="scientific">Facklamia hominis</name>
    <dbReference type="NCBI Taxonomy" id="178214"/>
    <lineage>
        <taxon>Bacteria</taxon>
        <taxon>Bacillati</taxon>
        <taxon>Bacillota</taxon>
        <taxon>Bacilli</taxon>
        <taxon>Lactobacillales</taxon>
        <taxon>Aerococcaceae</taxon>
        <taxon>Facklamia</taxon>
    </lineage>
</organism>
<sequence length="101" mass="11763">MEIITITPVSQQWLTAKDVEKLIGRKRSSTNTFLNSFKSFVEDRPNFFKGVKPIAKHDGSTALYNYWAINCYLENKDLLDARSRSISFKEYIQEKRELGLL</sequence>